<evidence type="ECO:0000256" key="10">
    <source>
        <dbReference type="ARBA" id="ARBA00023004"/>
    </source>
</evidence>
<evidence type="ECO:0008006" key="16">
    <source>
        <dbReference type="Google" id="ProtNLM"/>
    </source>
</evidence>
<comment type="pathway">
    <text evidence="3">Secondary metabolite biosynthesis; terpenoid biosynthesis.</text>
</comment>
<dbReference type="Pfam" id="PF00067">
    <property type="entry name" value="p450"/>
    <property type="match status" value="1"/>
</dbReference>
<accession>A0ABR3JEH9</accession>
<gene>
    <name evidence="14" type="ORF">HGRIS_005250</name>
</gene>
<evidence type="ECO:0000256" key="7">
    <source>
        <dbReference type="ARBA" id="ARBA00022723"/>
    </source>
</evidence>
<keyword evidence="10" id="KW-0408">Iron</keyword>
<evidence type="ECO:0000256" key="11">
    <source>
        <dbReference type="ARBA" id="ARBA00023033"/>
    </source>
</evidence>
<keyword evidence="8 13" id="KW-1133">Transmembrane helix</keyword>
<keyword evidence="6 13" id="KW-0812">Transmembrane</keyword>
<keyword evidence="5" id="KW-0349">Heme</keyword>
<dbReference type="InterPro" id="IPR001128">
    <property type="entry name" value="Cyt_P450"/>
</dbReference>
<evidence type="ECO:0000256" key="6">
    <source>
        <dbReference type="ARBA" id="ARBA00022692"/>
    </source>
</evidence>
<evidence type="ECO:0000256" key="2">
    <source>
        <dbReference type="ARBA" id="ARBA00004370"/>
    </source>
</evidence>
<dbReference type="InterPro" id="IPR050121">
    <property type="entry name" value="Cytochrome_P450_monoxygenase"/>
</dbReference>
<comment type="caution">
    <text evidence="14">The sequence shown here is derived from an EMBL/GenBank/DDBJ whole genome shotgun (WGS) entry which is preliminary data.</text>
</comment>
<dbReference type="EMBL" id="JASNQZ010000008">
    <property type="protein sequence ID" value="KAL0954104.1"/>
    <property type="molecule type" value="Genomic_DNA"/>
</dbReference>
<keyword evidence="12 13" id="KW-0472">Membrane</keyword>
<dbReference type="SUPFAM" id="SSF48264">
    <property type="entry name" value="Cytochrome P450"/>
    <property type="match status" value="1"/>
</dbReference>
<dbReference type="Gene3D" id="1.10.630.10">
    <property type="entry name" value="Cytochrome P450"/>
    <property type="match status" value="1"/>
</dbReference>
<evidence type="ECO:0000256" key="3">
    <source>
        <dbReference type="ARBA" id="ARBA00004721"/>
    </source>
</evidence>
<comment type="cofactor">
    <cofactor evidence="1">
        <name>heme</name>
        <dbReference type="ChEBI" id="CHEBI:30413"/>
    </cofactor>
</comment>
<feature type="transmembrane region" description="Helical" evidence="13">
    <location>
        <begin position="6"/>
        <end position="21"/>
    </location>
</feature>
<evidence type="ECO:0000256" key="1">
    <source>
        <dbReference type="ARBA" id="ARBA00001971"/>
    </source>
</evidence>
<dbReference type="PANTHER" id="PTHR24305:SF166">
    <property type="entry name" value="CYTOCHROME P450 12A4, MITOCHONDRIAL-RELATED"/>
    <property type="match status" value="1"/>
</dbReference>
<evidence type="ECO:0000313" key="15">
    <source>
        <dbReference type="Proteomes" id="UP001556367"/>
    </source>
</evidence>
<keyword evidence="11" id="KW-0503">Monooxygenase</keyword>
<dbReference type="Proteomes" id="UP001556367">
    <property type="component" value="Unassembled WGS sequence"/>
</dbReference>
<keyword evidence="15" id="KW-1185">Reference proteome</keyword>
<dbReference type="InterPro" id="IPR036396">
    <property type="entry name" value="Cyt_P450_sf"/>
</dbReference>
<keyword evidence="7" id="KW-0479">Metal-binding</keyword>
<evidence type="ECO:0000256" key="8">
    <source>
        <dbReference type="ARBA" id="ARBA00022989"/>
    </source>
</evidence>
<protein>
    <recommendedName>
        <fullName evidence="16">Cytochrome P450</fullName>
    </recommendedName>
</protein>
<keyword evidence="9" id="KW-0560">Oxidoreductase</keyword>
<sequence length="468" mass="53415">MAVAQVLLAIVLLSGVYYLFIRSRGTVRYLRGPPRPSVLLGNQRELRYQAEVGDLEFAWVREYGPTFKMGGCWGTDILATADPKALQYIMHTAGYHFPKNAMVAQSSANIMGWGIASVQGEVHQRHRKVMNPAFTAQQLRTFLPLFQRSANRLTQKWKDEIQIGTKVFNVSRWLARLTLDAIGDAAFDYRFGALEDEGNVLSKCFENLFSDSVLYPSDWDTLFRALWAYIPAPILALTEYLPTREYKRFRHFKKLSQGIAKELIKEKESALAESTSRDVMSVLVRSNQSEDTVRKLNEEEVLSQMATLMLAGHETTASTTTWLLYELSRHPEDQTKIREEILALRKRTGRKEFTIADMEALEFTNACLKETLRLYPIVATLFRCSDRDDVIPLSTPVTNEKGETVSQVIVPKGQEIHIEIAPYNRLPSVWGEDADKWNPKRFLDDSMKDKQTSLGVLANLMTFCMYPF</sequence>
<name>A0ABR3JEH9_9AGAR</name>
<dbReference type="PRINTS" id="PR00385">
    <property type="entry name" value="P450"/>
</dbReference>
<dbReference type="PANTHER" id="PTHR24305">
    <property type="entry name" value="CYTOCHROME P450"/>
    <property type="match status" value="1"/>
</dbReference>
<evidence type="ECO:0000256" key="4">
    <source>
        <dbReference type="ARBA" id="ARBA00010617"/>
    </source>
</evidence>
<evidence type="ECO:0000256" key="13">
    <source>
        <dbReference type="SAM" id="Phobius"/>
    </source>
</evidence>
<dbReference type="InterPro" id="IPR002401">
    <property type="entry name" value="Cyt_P450_E_grp-I"/>
</dbReference>
<comment type="similarity">
    <text evidence="4">Belongs to the cytochrome P450 family.</text>
</comment>
<evidence type="ECO:0000256" key="9">
    <source>
        <dbReference type="ARBA" id="ARBA00023002"/>
    </source>
</evidence>
<comment type="subcellular location">
    <subcellularLocation>
        <location evidence="2">Membrane</location>
    </subcellularLocation>
</comment>
<evidence type="ECO:0000313" key="14">
    <source>
        <dbReference type="EMBL" id="KAL0954104.1"/>
    </source>
</evidence>
<organism evidence="14 15">
    <name type="scientific">Hohenbuehelia grisea</name>
    <dbReference type="NCBI Taxonomy" id="104357"/>
    <lineage>
        <taxon>Eukaryota</taxon>
        <taxon>Fungi</taxon>
        <taxon>Dikarya</taxon>
        <taxon>Basidiomycota</taxon>
        <taxon>Agaricomycotina</taxon>
        <taxon>Agaricomycetes</taxon>
        <taxon>Agaricomycetidae</taxon>
        <taxon>Agaricales</taxon>
        <taxon>Pleurotineae</taxon>
        <taxon>Pleurotaceae</taxon>
        <taxon>Hohenbuehelia</taxon>
    </lineage>
</organism>
<reference evidence="15" key="1">
    <citation type="submission" date="2024-06" db="EMBL/GenBank/DDBJ databases">
        <title>Multi-omics analyses provide insights into the biosynthesis of the anticancer antibiotic pleurotin in Hohenbuehelia grisea.</title>
        <authorList>
            <person name="Weaver J.A."/>
            <person name="Alberti F."/>
        </authorList>
    </citation>
    <scope>NUCLEOTIDE SEQUENCE [LARGE SCALE GENOMIC DNA]</scope>
    <source>
        <strain evidence="15">T-177</strain>
    </source>
</reference>
<evidence type="ECO:0000256" key="5">
    <source>
        <dbReference type="ARBA" id="ARBA00022617"/>
    </source>
</evidence>
<evidence type="ECO:0000256" key="12">
    <source>
        <dbReference type="ARBA" id="ARBA00023136"/>
    </source>
</evidence>
<proteinExistence type="inferred from homology"/>
<dbReference type="PRINTS" id="PR00463">
    <property type="entry name" value="EP450I"/>
</dbReference>